<dbReference type="KEGG" id="elio:KO353_09925"/>
<gene>
    <name evidence="2" type="ORF">KO353_09925</name>
</gene>
<dbReference type="Proteomes" id="UP000694001">
    <property type="component" value="Chromosome"/>
</dbReference>
<evidence type="ECO:0000313" key="3">
    <source>
        <dbReference type="Proteomes" id="UP000694001"/>
    </source>
</evidence>
<protein>
    <submittedName>
        <fullName evidence="2">Tellurite resistance TerB family protein</fullName>
    </submittedName>
</protein>
<dbReference type="EMBL" id="CP076448">
    <property type="protein sequence ID" value="QXM23632.1"/>
    <property type="molecule type" value="Genomic_DNA"/>
</dbReference>
<name>A0A975YIP8_9PROT</name>
<reference evidence="2" key="1">
    <citation type="submission" date="2021-06" db="EMBL/GenBank/DDBJ databases">
        <title>Elioraea tepida, sp. nov., a moderately thermophilic aerobic anoxygenic phototrophic bacterium isolated from an alkaline siliceous hot spring mat community in Yellowstone National Park, WY, USA.</title>
        <authorList>
            <person name="Saini M.K."/>
            <person name="Yoshida S."/>
            <person name="Sebastian A."/>
            <person name="Hirose S."/>
            <person name="Hara E."/>
            <person name="Tamaki H."/>
            <person name="Soulier N.T."/>
            <person name="Albert I."/>
            <person name="Hanada S."/>
            <person name="Bryant D.A."/>
            <person name="Tank M."/>
        </authorList>
    </citation>
    <scope>NUCLEOTIDE SEQUENCE</scope>
    <source>
        <strain evidence="2">MS-P2</strain>
    </source>
</reference>
<dbReference type="AlphaFoldDB" id="A0A975YIP8"/>
<accession>A0A975YIP8</accession>
<proteinExistence type="predicted"/>
<keyword evidence="3" id="KW-1185">Reference proteome</keyword>
<feature type="domain" description="Co-chaperone DjlA N-terminal" evidence="1">
    <location>
        <begin position="13"/>
        <end position="124"/>
    </location>
</feature>
<evidence type="ECO:0000259" key="1">
    <source>
        <dbReference type="Pfam" id="PF05099"/>
    </source>
</evidence>
<dbReference type="CDD" id="cd07176">
    <property type="entry name" value="terB"/>
    <property type="match status" value="1"/>
</dbReference>
<sequence length="143" mass="15544">MPETETLEPLTPHEALVFAMVLVSAADRTMTDRELKTIGRIVTAMPAFVGFDHGSLSQVAERCVAVLQRADGLERAFALISAALTPSLCETAYAFACDVVAADGRASQEELRVLELMRHRLDIERLVAAAIERGARARHARLG</sequence>
<dbReference type="InterPro" id="IPR007791">
    <property type="entry name" value="DjlA_N"/>
</dbReference>
<organism evidence="2 3">
    <name type="scientific">Elioraea tepida</name>
    <dbReference type="NCBI Taxonomy" id="2843330"/>
    <lineage>
        <taxon>Bacteria</taxon>
        <taxon>Pseudomonadati</taxon>
        <taxon>Pseudomonadota</taxon>
        <taxon>Alphaproteobacteria</taxon>
        <taxon>Acetobacterales</taxon>
        <taxon>Elioraeaceae</taxon>
        <taxon>Elioraea</taxon>
    </lineage>
</organism>
<dbReference type="RefSeq" id="WP_218284509.1">
    <property type="nucleotide sequence ID" value="NZ_CP076448.1"/>
</dbReference>
<dbReference type="Pfam" id="PF05099">
    <property type="entry name" value="TerB"/>
    <property type="match status" value="1"/>
</dbReference>
<evidence type="ECO:0000313" key="2">
    <source>
        <dbReference type="EMBL" id="QXM23632.1"/>
    </source>
</evidence>